<dbReference type="InterPro" id="IPR051453">
    <property type="entry name" value="MBL_Glyoxalase_II"/>
</dbReference>
<dbReference type="InterPro" id="IPR036866">
    <property type="entry name" value="RibonucZ/Hydroxyglut_hydro"/>
</dbReference>
<dbReference type="GO" id="GO:0016787">
    <property type="term" value="F:hydrolase activity"/>
    <property type="evidence" value="ECO:0007669"/>
    <property type="project" value="UniProtKB-KW"/>
</dbReference>
<evidence type="ECO:0000256" key="1">
    <source>
        <dbReference type="ARBA" id="ARBA00001947"/>
    </source>
</evidence>
<keyword evidence="2" id="KW-0479">Metal-binding</keyword>
<evidence type="ECO:0000259" key="5">
    <source>
        <dbReference type="SMART" id="SM00849"/>
    </source>
</evidence>
<sequence length="219" mass="24139">MFFQQVEVGDQSVFAYLIGDSNAGEAAVVDPADDVDKLIDMAKNNQLEIKFILNTHGHVDHVMGNAEMKEKTGARIVIHEAEAEYLEKIGDFWLNMFNARKSPPADMILQDGNIFRIGEIEWDVFHTPGHTPGGVCLYNSGHGICVTGDTLFVGSVGRTDGPRASWEQLLNSIQTKLMILPDETEIFPGHNYGISPTSTIGHERVANPFLNGTFSAEMF</sequence>
<dbReference type="PANTHER" id="PTHR46233:SF3">
    <property type="entry name" value="HYDROXYACYLGLUTATHIONE HYDROLASE GLOC"/>
    <property type="match status" value="1"/>
</dbReference>
<feature type="domain" description="Metallo-beta-lactamase" evidence="5">
    <location>
        <begin position="12"/>
        <end position="190"/>
    </location>
</feature>
<evidence type="ECO:0000256" key="3">
    <source>
        <dbReference type="ARBA" id="ARBA00022801"/>
    </source>
</evidence>
<dbReference type="GO" id="GO:0046872">
    <property type="term" value="F:metal ion binding"/>
    <property type="evidence" value="ECO:0007669"/>
    <property type="project" value="UniProtKB-KW"/>
</dbReference>
<proteinExistence type="predicted"/>
<evidence type="ECO:0000256" key="4">
    <source>
        <dbReference type="ARBA" id="ARBA00022833"/>
    </source>
</evidence>
<dbReference type="AlphaFoldDB" id="A0A0F9FV53"/>
<dbReference type="SMART" id="SM00849">
    <property type="entry name" value="Lactamase_B"/>
    <property type="match status" value="1"/>
</dbReference>
<keyword evidence="3" id="KW-0378">Hydrolase</keyword>
<dbReference type="SUPFAM" id="SSF56281">
    <property type="entry name" value="Metallo-hydrolase/oxidoreductase"/>
    <property type="match status" value="1"/>
</dbReference>
<gene>
    <name evidence="6" type="ORF">LCGC14_2259470</name>
</gene>
<name>A0A0F9FV53_9ZZZZ</name>
<protein>
    <recommendedName>
        <fullName evidence="5">Metallo-beta-lactamase domain-containing protein</fullName>
    </recommendedName>
</protein>
<dbReference type="InterPro" id="IPR001279">
    <property type="entry name" value="Metallo-B-lactamas"/>
</dbReference>
<dbReference type="PANTHER" id="PTHR46233">
    <property type="entry name" value="HYDROXYACYLGLUTATHIONE HYDROLASE GLOC"/>
    <property type="match status" value="1"/>
</dbReference>
<dbReference type="Pfam" id="PF00753">
    <property type="entry name" value="Lactamase_B"/>
    <property type="match status" value="1"/>
</dbReference>
<organism evidence="6">
    <name type="scientific">marine sediment metagenome</name>
    <dbReference type="NCBI Taxonomy" id="412755"/>
    <lineage>
        <taxon>unclassified sequences</taxon>
        <taxon>metagenomes</taxon>
        <taxon>ecological metagenomes</taxon>
    </lineage>
</organism>
<dbReference type="EMBL" id="LAZR01030986">
    <property type="protein sequence ID" value="KKL55032.1"/>
    <property type="molecule type" value="Genomic_DNA"/>
</dbReference>
<dbReference type="CDD" id="cd06262">
    <property type="entry name" value="metallo-hydrolase-like_MBL-fold"/>
    <property type="match status" value="1"/>
</dbReference>
<reference evidence="6" key="1">
    <citation type="journal article" date="2015" name="Nature">
        <title>Complex archaea that bridge the gap between prokaryotes and eukaryotes.</title>
        <authorList>
            <person name="Spang A."/>
            <person name="Saw J.H."/>
            <person name="Jorgensen S.L."/>
            <person name="Zaremba-Niedzwiedzka K."/>
            <person name="Martijn J."/>
            <person name="Lind A.E."/>
            <person name="van Eijk R."/>
            <person name="Schleper C."/>
            <person name="Guy L."/>
            <person name="Ettema T.J."/>
        </authorList>
    </citation>
    <scope>NUCLEOTIDE SEQUENCE</scope>
</reference>
<evidence type="ECO:0000313" key="6">
    <source>
        <dbReference type="EMBL" id="KKL55032.1"/>
    </source>
</evidence>
<keyword evidence="4" id="KW-0862">Zinc</keyword>
<comment type="caution">
    <text evidence="6">The sequence shown here is derived from an EMBL/GenBank/DDBJ whole genome shotgun (WGS) entry which is preliminary data.</text>
</comment>
<comment type="cofactor">
    <cofactor evidence="1">
        <name>Zn(2+)</name>
        <dbReference type="ChEBI" id="CHEBI:29105"/>
    </cofactor>
</comment>
<evidence type="ECO:0000256" key="2">
    <source>
        <dbReference type="ARBA" id="ARBA00022723"/>
    </source>
</evidence>
<accession>A0A0F9FV53</accession>
<dbReference type="Gene3D" id="3.60.15.10">
    <property type="entry name" value="Ribonuclease Z/Hydroxyacylglutathione hydrolase-like"/>
    <property type="match status" value="1"/>
</dbReference>